<dbReference type="InterPro" id="IPR001867">
    <property type="entry name" value="OmpR/PhoB-type_DNA-bd"/>
</dbReference>
<comment type="similarity">
    <text evidence="1">Belongs to the AfsR/DnrI/RedD regulatory family.</text>
</comment>
<protein>
    <recommendedName>
        <fullName evidence="5">OmpR/PhoB-type domain-containing protein</fullName>
    </recommendedName>
</protein>
<dbReference type="Gene3D" id="1.10.10.10">
    <property type="entry name" value="Winged helix-like DNA-binding domain superfamily/Winged helix DNA-binding domain"/>
    <property type="match status" value="1"/>
</dbReference>
<dbReference type="InterPro" id="IPR016032">
    <property type="entry name" value="Sig_transdc_resp-reg_C-effctor"/>
</dbReference>
<evidence type="ECO:0000313" key="7">
    <source>
        <dbReference type="Proteomes" id="UP001165079"/>
    </source>
</evidence>
<dbReference type="SMART" id="SM01043">
    <property type="entry name" value="BTAD"/>
    <property type="match status" value="1"/>
</dbReference>
<dbReference type="Pfam" id="PF00486">
    <property type="entry name" value="Trans_reg_C"/>
    <property type="match status" value="1"/>
</dbReference>
<dbReference type="GO" id="GO:0003677">
    <property type="term" value="F:DNA binding"/>
    <property type="evidence" value="ECO:0007669"/>
    <property type="project" value="UniProtKB-UniRule"/>
</dbReference>
<dbReference type="EMBL" id="BSTX01000003">
    <property type="protein sequence ID" value="GLZ80196.1"/>
    <property type="molecule type" value="Genomic_DNA"/>
</dbReference>
<evidence type="ECO:0000259" key="5">
    <source>
        <dbReference type="PROSITE" id="PS51755"/>
    </source>
</evidence>
<dbReference type="InterPro" id="IPR011990">
    <property type="entry name" value="TPR-like_helical_dom_sf"/>
</dbReference>
<dbReference type="PROSITE" id="PS51755">
    <property type="entry name" value="OMPR_PHOB"/>
    <property type="match status" value="1"/>
</dbReference>
<dbReference type="Proteomes" id="UP001165079">
    <property type="component" value="Unassembled WGS sequence"/>
</dbReference>
<dbReference type="SUPFAM" id="SSF48452">
    <property type="entry name" value="TPR-like"/>
    <property type="match status" value="1"/>
</dbReference>
<dbReference type="PANTHER" id="PTHR47691">
    <property type="entry name" value="REGULATOR-RELATED"/>
    <property type="match status" value="1"/>
</dbReference>
<dbReference type="AlphaFoldDB" id="A0A9W6WC37"/>
<dbReference type="CDD" id="cd15831">
    <property type="entry name" value="BTAD"/>
    <property type="match status" value="1"/>
</dbReference>
<dbReference type="PRINTS" id="PR00364">
    <property type="entry name" value="DISEASERSIST"/>
</dbReference>
<sequence length="914" mass="95293">MVRIGLLGGVAVHDGDGRPVHIGSARTRTVLAALALSPGRPVPVPRLIDLTWGEAPPATAAKALQWHIARLRSALGAALIVRSGAAYILDVDPEAVDVVRFERRLREGDHRAALAEWTGTPLAGLDAPGLVASAAALGERHLGAVEADLEERAAIAPGEAVAVLTGLTERHPLRENLWALLMTALYRAGRQGDALAAYRRAREHLVGGLGVEPGPRLRALEARVLAQDLPPADGPGHLPRGVPRLIGRDEELRAVSGALAEAPVVTLTGPGGIGKTQLALAAAREAAEARLVELAGIAAPADVPRAFADALGVGQRPGRDLTGSLVAALGTRSVLLVVDNCEHVLAAAAATVAAIVAGCPDVRVLATSRERLSLPAERVVAVGSLAPEAAAELFGTRARAADRGFDAAAHTREVAGICARLDGIPLAIELAAARAVSHRPADLLARLDGPAGLGGARRTGEARHRTLCAAIRWSHDLLDGGERTVFGRLSVFAGPFDAEAAQAVVDVADTDDVLGALVERSMLTVALGPGGRRFRMLEPIRRFAAESLEDPAPVAARHARWCLGEVTRAHRLLTGPGEAEGVALLAGLWPQLRAAVAWACETGDPALAAALVRPVVTELPLRGRQEIGVWAERLLTLTGDAFWLLWAAERRTQIADPRGFAELAARHPGEDALSRYARAYAGGDGEALRRCLPEAVAGLSGEPFLAAYLEMTSAGPLLGAGRFAQVDASVTALARRYRDEGPPTLLHWALQTLGYSAAFQGRPGAERYFDDAAAVAVPEGTLSANKSTAARAAFRRGERDLALALLGSHVDELIATDNVVAASVVGVEFITVMAALGREAEASVALGHLARAGEFGALAARTLVPDSLTPSPVHLGDRDALVYMREVIAALRSAGTSAPAPPEDPEADRGRAAR</sequence>
<proteinExistence type="inferred from homology"/>
<keyword evidence="2 3" id="KW-0238">DNA-binding</keyword>
<dbReference type="SMART" id="SM00862">
    <property type="entry name" value="Trans_reg_C"/>
    <property type="match status" value="1"/>
</dbReference>
<gene>
    <name evidence="6" type="ORF">Afil01_50030</name>
</gene>
<dbReference type="InterPro" id="IPR027417">
    <property type="entry name" value="P-loop_NTPase"/>
</dbReference>
<dbReference type="Pfam" id="PF03704">
    <property type="entry name" value="BTAD"/>
    <property type="match status" value="1"/>
</dbReference>
<evidence type="ECO:0000256" key="1">
    <source>
        <dbReference type="ARBA" id="ARBA00005820"/>
    </source>
</evidence>
<evidence type="ECO:0000256" key="3">
    <source>
        <dbReference type="PROSITE-ProRule" id="PRU01091"/>
    </source>
</evidence>
<reference evidence="6" key="1">
    <citation type="submission" date="2023-03" db="EMBL/GenBank/DDBJ databases">
        <title>Actinorhabdospora filicis NBRC 111898.</title>
        <authorList>
            <person name="Ichikawa N."/>
            <person name="Sato H."/>
            <person name="Tonouchi N."/>
        </authorList>
    </citation>
    <scope>NUCLEOTIDE SEQUENCE</scope>
    <source>
        <strain evidence="6">NBRC 111898</strain>
    </source>
</reference>
<dbReference type="Pfam" id="PF25872">
    <property type="entry name" value="HTH_77"/>
    <property type="match status" value="1"/>
</dbReference>
<dbReference type="SUPFAM" id="SSF46894">
    <property type="entry name" value="C-terminal effector domain of the bipartite response regulators"/>
    <property type="match status" value="1"/>
</dbReference>
<dbReference type="PANTHER" id="PTHR47691:SF3">
    <property type="entry name" value="HTH-TYPE TRANSCRIPTIONAL REGULATOR RV0890C-RELATED"/>
    <property type="match status" value="1"/>
</dbReference>
<dbReference type="RefSeq" id="WP_285665320.1">
    <property type="nucleotide sequence ID" value="NZ_BSTX01000003.1"/>
</dbReference>
<evidence type="ECO:0000256" key="2">
    <source>
        <dbReference type="ARBA" id="ARBA00023125"/>
    </source>
</evidence>
<feature type="domain" description="OmpR/PhoB-type" evidence="5">
    <location>
        <begin position="1"/>
        <end position="100"/>
    </location>
</feature>
<dbReference type="InterPro" id="IPR036388">
    <property type="entry name" value="WH-like_DNA-bd_sf"/>
</dbReference>
<feature type="region of interest" description="Disordered" evidence="4">
    <location>
        <begin position="894"/>
        <end position="914"/>
    </location>
</feature>
<keyword evidence="7" id="KW-1185">Reference proteome</keyword>
<dbReference type="InterPro" id="IPR058852">
    <property type="entry name" value="HTH_77"/>
</dbReference>
<dbReference type="InterPro" id="IPR005158">
    <property type="entry name" value="BTAD"/>
</dbReference>
<dbReference type="Gene3D" id="3.40.50.300">
    <property type="entry name" value="P-loop containing nucleotide triphosphate hydrolases"/>
    <property type="match status" value="1"/>
</dbReference>
<feature type="DNA-binding region" description="OmpR/PhoB-type" evidence="3">
    <location>
        <begin position="1"/>
        <end position="100"/>
    </location>
</feature>
<evidence type="ECO:0000256" key="4">
    <source>
        <dbReference type="SAM" id="MobiDB-lite"/>
    </source>
</evidence>
<comment type="caution">
    <text evidence="6">The sequence shown here is derived from an EMBL/GenBank/DDBJ whole genome shotgun (WGS) entry which is preliminary data.</text>
</comment>
<dbReference type="SUPFAM" id="SSF52540">
    <property type="entry name" value="P-loop containing nucleoside triphosphate hydrolases"/>
    <property type="match status" value="1"/>
</dbReference>
<dbReference type="GO" id="GO:0000160">
    <property type="term" value="P:phosphorelay signal transduction system"/>
    <property type="evidence" value="ECO:0007669"/>
    <property type="project" value="InterPro"/>
</dbReference>
<name>A0A9W6WC37_9ACTN</name>
<dbReference type="GO" id="GO:0006355">
    <property type="term" value="P:regulation of DNA-templated transcription"/>
    <property type="evidence" value="ECO:0007669"/>
    <property type="project" value="InterPro"/>
</dbReference>
<dbReference type="Gene3D" id="1.25.40.10">
    <property type="entry name" value="Tetratricopeptide repeat domain"/>
    <property type="match status" value="1"/>
</dbReference>
<accession>A0A9W6WC37</accession>
<evidence type="ECO:0000313" key="6">
    <source>
        <dbReference type="EMBL" id="GLZ80196.1"/>
    </source>
</evidence>
<organism evidence="6 7">
    <name type="scientific">Actinorhabdospora filicis</name>
    <dbReference type="NCBI Taxonomy" id="1785913"/>
    <lineage>
        <taxon>Bacteria</taxon>
        <taxon>Bacillati</taxon>
        <taxon>Actinomycetota</taxon>
        <taxon>Actinomycetes</taxon>
        <taxon>Micromonosporales</taxon>
        <taxon>Micromonosporaceae</taxon>
        <taxon>Actinorhabdospora</taxon>
    </lineage>
</organism>